<proteinExistence type="predicted"/>
<reference evidence="1 3" key="1">
    <citation type="submission" date="2018-06" db="EMBL/GenBank/DDBJ databases">
        <authorList>
            <consortium name="Pathogen Informatics"/>
            <person name="Doyle S."/>
        </authorList>
    </citation>
    <scope>NUCLEOTIDE SEQUENCE [LARGE SCALE GENOMIC DNA]</scope>
    <source>
        <strain evidence="1 3">NCTC10597</strain>
    </source>
</reference>
<evidence type="ECO:0000313" key="2">
    <source>
        <dbReference type="EMBL" id="TDR34723.1"/>
    </source>
</evidence>
<dbReference type="EMBL" id="UGNP01000001">
    <property type="protein sequence ID" value="STX10389.1"/>
    <property type="molecule type" value="Genomic_DNA"/>
</dbReference>
<gene>
    <name evidence="2" type="ORF">DFR61_1367</name>
    <name evidence="1" type="ORF">NCTC10597_02112</name>
</gene>
<comment type="caution">
    <text evidence="1">The sequence shown here is derived from an EMBL/GenBank/DDBJ whole genome shotgun (WGS) entry which is preliminary data.</text>
</comment>
<dbReference type="Proteomes" id="UP000294641">
    <property type="component" value="Unassembled WGS sequence"/>
</dbReference>
<dbReference type="Proteomes" id="UP000254330">
    <property type="component" value="Unassembled WGS sequence"/>
</dbReference>
<organism evidence="1 3">
    <name type="scientific">Kurthia zopfii</name>
    <dbReference type="NCBI Taxonomy" id="1650"/>
    <lineage>
        <taxon>Bacteria</taxon>
        <taxon>Bacillati</taxon>
        <taxon>Bacillota</taxon>
        <taxon>Bacilli</taxon>
        <taxon>Bacillales</taxon>
        <taxon>Caryophanaceae</taxon>
        <taxon>Kurthia</taxon>
    </lineage>
</organism>
<name>A0A8B4QCG9_9BACL</name>
<dbReference type="AlphaFoldDB" id="A0A8B4QCG9"/>
<evidence type="ECO:0000313" key="3">
    <source>
        <dbReference type="Proteomes" id="UP000254330"/>
    </source>
</evidence>
<dbReference type="EMBL" id="SNZG01000036">
    <property type="protein sequence ID" value="TDR34723.1"/>
    <property type="molecule type" value="Genomic_DNA"/>
</dbReference>
<evidence type="ECO:0000313" key="1">
    <source>
        <dbReference type="EMBL" id="STX10389.1"/>
    </source>
</evidence>
<sequence length="41" mass="4812">MWNTGNLELSWDFAKSIFISDNGMLVDMPFLPRIKGLKFDY</sequence>
<evidence type="ECO:0000313" key="4">
    <source>
        <dbReference type="Proteomes" id="UP000294641"/>
    </source>
</evidence>
<accession>A0A8B4QCG9</accession>
<protein>
    <submittedName>
        <fullName evidence="1">Uncharacterized protein</fullName>
    </submittedName>
</protein>
<keyword evidence="4" id="KW-1185">Reference proteome</keyword>
<reference evidence="2 4" key="2">
    <citation type="submission" date="2019-03" db="EMBL/GenBank/DDBJ databases">
        <title>Genomic Encyclopedia of Type Strains, Phase IV (KMG-IV): sequencing the most valuable type-strain genomes for metagenomic binning, comparative biology and taxonomic classification.</title>
        <authorList>
            <person name="Goeker M."/>
        </authorList>
    </citation>
    <scope>NUCLEOTIDE SEQUENCE [LARGE SCALE GENOMIC DNA]</scope>
    <source>
        <strain evidence="2 4">DSM 20580</strain>
    </source>
</reference>